<evidence type="ECO:0000313" key="2">
    <source>
        <dbReference type="Proteomes" id="UP001238179"/>
    </source>
</evidence>
<organism evidence="1 2">
    <name type="scientific">Mesoterricola silvestris</name>
    <dbReference type="NCBI Taxonomy" id="2927979"/>
    <lineage>
        <taxon>Bacteria</taxon>
        <taxon>Pseudomonadati</taxon>
        <taxon>Acidobacteriota</taxon>
        <taxon>Holophagae</taxon>
        <taxon>Holophagales</taxon>
        <taxon>Holophagaceae</taxon>
        <taxon>Mesoterricola</taxon>
    </lineage>
</organism>
<dbReference type="KEGG" id="msil:METEAL_15610"/>
<evidence type="ECO:0000313" key="1">
    <source>
        <dbReference type="EMBL" id="BDU72387.1"/>
    </source>
</evidence>
<dbReference type="InterPro" id="IPR056928">
    <property type="entry name" value="Gp77-like"/>
</dbReference>
<reference evidence="2" key="1">
    <citation type="journal article" date="2023" name="Int. J. Syst. Evol. Microbiol.">
        <title>Mesoterricola silvestris gen. nov., sp. nov., Mesoterricola sediminis sp. nov., Geothrix oryzae sp. nov., Geothrix edaphica sp. nov., Geothrix rubra sp. nov., and Geothrix limicola sp. nov., six novel members of Acidobacteriota isolated from soils.</title>
        <authorList>
            <person name="Itoh H."/>
            <person name="Sugisawa Y."/>
            <person name="Mise K."/>
            <person name="Xu Z."/>
            <person name="Kuniyasu M."/>
            <person name="Ushijima N."/>
            <person name="Kawano K."/>
            <person name="Kobayashi E."/>
            <person name="Shiratori Y."/>
            <person name="Masuda Y."/>
            <person name="Senoo K."/>
        </authorList>
    </citation>
    <scope>NUCLEOTIDE SEQUENCE [LARGE SCALE GENOMIC DNA]</scope>
    <source>
        <strain evidence="2">W79</strain>
    </source>
</reference>
<gene>
    <name evidence="1" type="ORF">METEAL_15610</name>
</gene>
<dbReference type="RefSeq" id="WP_316415288.1">
    <property type="nucleotide sequence ID" value="NZ_AP027080.1"/>
</dbReference>
<dbReference type="Proteomes" id="UP001238179">
    <property type="component" value="Chromosome"/>
</dbReference>
<accession>A0AA48GJD5</accession>
<dbReference type="Pfam" id="PF23148">
    <property type="entry name" value="Gp77"/>
    <property type="match status" value="1"/>
</dbReference>
<dbReference type="AlphaFoldDB" id="A0AA48GJD5"/>
<protein>
    <submittedName>
        <fullName evidence="1">Uncharacterized protein</fullName>
    </submittedName>
</protein>
<name>A0AA48GJD5_9BACT</name>
<sequence>MSDFEIFSPRDPGESRVLTISFAGANRLQDGETIVSATWLIEHDDGTASTTTAGTCDTSTHPLVKAQVTGGTHNTTDLHRARAVTSTGRVILAGGLQSVYKGA</sequence>
<dbReference type="EMBL" id="AP027080">
    <property type="protein sequence ID" value="BDU72387.1"/>
    <property type="molecule type" value="Genomic_DNA"/>
</dbReference>
<proteinExistence type="predicted"/>
<keyword evidence="2" id="KW-1185">Reference proteome</keyword>